<sequence length="160" mass="17690">MSSEERQSEDAERVRLPFEPAKKTRQKPPKTQPAPQAITKNPTEKPKPASNSAAVPTVVSNRMIRRVAFFSGLPTAMGMLTFIISYLIVSKEWFNLPNVAVVIISISFFGLGVLGLSYGVLSASWDEERAGNLLGWNEFTTNLGRMTAAWRSKSTVKTED</sequence>
<evidence type="ECO:0008006" key="5">
    <source>
        <dbReference type="Google" id="ProtNLM"/>
    </source>
</evidence>
<feature type="transmembrane region" description="Helical" evidence="2">
    <location>
        <begin position="100"/>
        <end position="121"/>
    </location>
</feature>
<dbReference type="KEGG" id="cep:Cri9333_4161"/>
<dbReference type="AlphaFoldDB" id="K9W662"/>
<keyword evidence="2" id="KW-0472">Membrane</keyword>
<accession>K9W662</accession>
<evidence type="ECO:0000256" key="2">
    <source>
        <dbReference type="SAM" id="Phobius"/>
    </source>
</evidence>
<evidence type="ECO:0000313" key="4">
    <source>
        <dbReference type="Proteomes" id="UP000010472"/>
    </source>
</evidence>
<dbReference type="InterPro" id="IPR021855">
    <property type="entry name" value="PAM68-like"/>
</dbReference>
<reference evidence="3 4" key="1">
    <citation type="submission" date="2012-06" db="EMBL/GenBank/DDBJ databases">
        <title>Finished chromosome of genome of Crinalium epipsammum PCC 9333.</title>
        <authorList>
            <consortium name="US DOE Joint Genome Institute"/>
            <person name="Gugger M."/>
            <person name="Coursin T."/>
            <person name="Rippka R."/>
            <person name="Tandeau De Marsac N."/>
            <person name="Huntemann M."/>
            <person name="Wei C.-L."/>
            <person name="Han J."/>
            <person name="Detter J.C."/>
            <person name="Han C."/>
            <person name="Tapia R."/>
            <person name="Davenport K."/>
            <person name="Daligault H."/>
            <person name="Erkkila T."/>
            <person name="Gu W."/>
            <person name="Munk A.C.C."/>
            <person name="Teshima H."/>
            <person name="Xu Y."/>
            <person name="Chain P."/>
            <person name="Chen A."/>
            <person name="Krypides N."/>
            <person name="Mavromatis K."/>
            <person name="Markowitz V."/>
            <person name="Szeto E."/>
            <person name="Ivanova N."/>
            <person name="Mikhailova N."/>
            <person name="Ovchinnikova G."/>
            <person name="Pagani I."/>
            <person name="Pati A."/>
            <person name="Goodwin L."/>
            <person name="Peters L."/>
            <person name="Pitluck S."/>
            <person name="Woyke T."/>
            <person name="Kerfeld C."/>
        </authorList>
    </citation>
    <scope>NUCLEOTIDE SEQUENCE [LARGE SCALE GENOMIC DNA]</scope>
    <source>
        <strain evidence="3 4">PCC 9333</strain>
    </source>
</reference>
<evidence type="ECO:0000313" key="3">
    <source>
        <dbReference type="EMBL" id="AFZ14955.1"/>
    </source>
</evidence>
<dbReference type="eggNOG" id="ENOG50314X7">
    <property type="taxonomic scope" value="Bacteria"/>
</dbReference>
<dbReference type="Proteomes" id="UP000010472">
    <property type="component" value="Chromosome"/>
</dbReference>
<evidence type="ECO:0000256" key="1">
    <source>
        <dbReference type="SAM" id="MobiDB-lite"/>
    </source>
</evidence>
<proteinExistence type="predicted"/>
<dbReference type="OrthoDB" id="467509at2"/>
<feature type="region of interest" description="Disordered" evidence="1">
    <location>
        <begin position="1"/>
        <end position="55"/>
    </location>
</feature>
<organism evidence="3 4">
    <name type="scientific">Crinalium epipsammum PCC 9333</name>
    <dbReference type="NCBI Taxonomy" id="1173022"/>
    <lineage>
        <taxon>Bacteria</taxon>
        <taxon>Bacillati</taxon>
        <taxon>Cyanobacteriota</taxon>
        <taxon>Cyanophyceae</taxon>
        <taxon>Gomontiellales</taxon>
        <taxon>Gomontiellaceae</taxon>
        <taxon>Crinalium</taxon>
    </lineage>
</organism>
<feature type="compositionally biased region" description="Basic and acidic residues" evidence="1">
    <location>
        <begin position="1"/>
        <end position="22"/>
    </location>
</feature>
<keyword evidence="2" id="KW-0812">Transmembrane</keyword>
<dbReference type="EMBL" id="CP003620">
    <property type="protein sequence ID" value="AFZ14955.1"/>
    <property type="molecule type" value="Genomic_DNA"/>
</dbReference>
<protein>
    <recommendedName>
        <fullName evidence="5">DUF3464 family protein</fullName>
    </recommendedName>
</protein>
<keyword evidence="4" id="KW-1185">Reference proteome</keyword>
<dbReference type="PATRIC" id="fig|1173022.3.peg.4496"/>
<dbReference type="PANTHER" id="PTHR34575">
    <property type="entry name" value="PROTEIN PAM68, CHLOROPLASTIC"/>
    <property type="match status" value="1"/>
</dbReference>
<dbReference type="RefSeq" id="WP_015205051.1">
    <property type="nucleotide sequence ID" value="NC_019753.1"/>
</dbReference>
<dbReference type="HOGENOM" id="CLU_099250_1_0_3"/>
<dbReference type="PANTHER" id="PTHR34575:SF1">
    <property type="entry name" value="PROTEIN PAM68, CHLOROPLASTIC"/>
    <property type="match status" value="1"/>
</dbReference>
<keyword evidence="2" id="KW-1133">Transmembrane helix</keyword>
<gene>
    <name evidence="3" type="ORF">Cri9333_4161</name>
</gene>
<dbReference type="STRING" id="1173022.Cri9333_4161"/>
<feature type="transmembrane region" description="Helical" evidence="2">
    <location>
        <begin position="67"/>
        <end position="88"/>
    </location>
</feature>
<name>K9W662_9CYAN</name>
<dbReference type="Pfam" id="PF11947">
    <property type="entry name" value="DUF3464"/>
    <property type="match status" value="1"/>
</dbReference>